<dbReference type="PANTHER" id="PTHR21240">
    <property type="entry name" value="2-AMINO-3-CARBOXYLMUCONATE-6-SEMIALDEHYDE DECARBOXYLASE"/>
    <property type="match status" value="1"/>
</dbReference>
<keyword evidence="1" id="KW-0456">Lyase</keyword>
<reference evidence="5" key="1">
    <citation type="journal article" date="2019" name="Int. J. Syst. Evol. Microbiol.">
        <title>The Global Catalogue of Microorganisms (GCM) 10K type strain sequencing project: providing services to taxonomists for standard genome sequencing and annotation.</title>
        <authorList>
            <consortium name="The Broad Institute Genomics Platform"/>
            <consortium name="The Broad Institute Genome Sequencing Center for Infectious Disease"/>
            <person name="Wu L."/>
            <person name="Ma J."/>
        </authorList>
    </citation>
    <scope>NUCLEOTIDE SEQUENCE [LARGE SCALE GENOMIC DNA]</scope>
    <source>
        <strain evidence="5">CGMCC 1.15774</strain>
    </source>
</reference>
<feature type="domain" description="Amidohydrolase-related" evidence="3">
    <location>
        <begin position="25"/>
        <end position="290"/>
    </location>
</feature>
<sequence length="292" mass="33706">MKKIVFALLVTSFLSHAQVGDQPIIDMHLHDYTEQTYFTAPAPDGTMAPKDYKTYKEELLKALKENNIQKAVVSTIGGPNTWDNDGIMIPGYYTNSPPNDTIAFKELIESGKLKVFGEIGAVYDGHTLSDPEFEPFLKICERYDIPVAVHTGGGPMNITYRCCPNFRIRFGDPYTIEDVLAKFPKLRIYMMHAGEVFYENALRLMLQYAQLYTDLGVILWVDKQPMDYAEQFLRKAKKYGLMDRIMFGSDQMVWPHAIEKSINQLNSYDFLNEEDKRKIFYDNAVRFLRLKE</sequence>
<evidence type="ECO:0000256" key="2">
    <source>
        <dbReference type="SAM" id="SignalP"/>
    </source>
</evidence>
<evidence type="ECO:0000259" key="3">
    <source>
        <dbReference type="Pfam" id="PF04909"/>
    </source>
</evidence>
<dbReference type="InterPro" id="IPR032466">
    <property type="entry name" value="Metal_Hydrolase"/>
</dbReference>
<dbReference type="InterPro" id="IPR032465">
    <property type="entry name" value="ACMSD"/>
</dbReference>
<accession>A0ABV8PLS0</accession>
<dbReference type="PANTHER" id="PTHR21240:SF28">
    <property type="entry name" value="ISO-OROTATE DECARBOXYLASE (EUROFUNG)"/>
    <property type="match status" value="1"/>
</dbReference>
<dbReference type="Proteomes" id="UP001595841">
    <property type="component" value="Unassembled WGS sequence"/>
</dbReference>
<protein>
    <submittedName>
        <fullName evidence="4">Amidohydrolase family protein</fullName>
    </submittedName>
</protein>
<dbReference type="EMBL" id="JBHSCL010000004">
    <property type="protein sequence ID" value="MFC4220181.1"/>
    <property type="molecule type" value="Genomic_DNA"/>
</dbReference>
<comment type="caution">
    <text evidence="4">The sequence shown here is derived from an EMBL/GenBank/DDBJ whole genome shotgun (WGS) entry which is preliminary data.</text>
</comment>
<dbReference type="SUPFAM" id="SSF51556">
    <property type="entry name" value="Metallo-dependent hydrolases"/>
    <property type="match status" value="1"/>
</dbReference>
<evidence type="ECO:0000313" key="5">
    <source>
        <dbReference type="Proteomes" id="UP001595841"/>
    </source>
</evidence>
<dbReference type="CDD" id="cd01292">
    <property type="entry name" value="metallo-dependent_hydrolases"/>
    <property type="match status" value="1"/>
</dbReference>
<evidence type="ECO:0000256" key="1">
    <source>
        <dbReference type="ARBA" id="ARBA00023239"/>
    </source>
</evidence>
<dbReference type="Gene3D" id="3.20.20.140">
    <property type="entry name" value="Metal-dependent hydrolases"/>
    <property type="match status" value="1"/>
</dbReference>
<keyword evidence="5" id="KW-1185">Reference proteome</keyword>
<evidence type="ECO:0000313" key="4">
    <source>
        <dbReference type="EMBL" id="MFC4220181.1"/>
    </source>
</evidence>
<feature type="chain" id="PRO_5046045342" evidence="2">
    <location>
        <begin position="18"/>
        <end position="292"/>
    </location>
</feature>
<keyword evidence="2" id="KW-0732">Signal</keyword>
<organism evidence="4 5">
    <name type="scientific">Flagellimonas marina</name>
    <dbReference type="NCBI Taxonomy" id="1775168"/>
    <lineage>
        <taxon>Bacteria</taxon>
        <taxon>Pseudomonadati</taxon>
        <taxon>Bacteroidota</taxon>
        <taxon>Flavobacteriia</taxon>
        <taxon>Flavobacteriales</taxon>
        <taxon>Flavobacteriaceae</taxon>
        <taxon>Flagellimonas</taxon>
    </lineage>
</organism>
<proteinExistence type="predicted"/>
<name>A0ABV8PLS0_9FLAO</name>
<dbReference type="Pfam" id="PF04909">
    <property type="entry name" value="Amidohydro_2"/>
    <property type="match status" value="1"/>
</dbReference>
<feature type="signal peptide" evidence="2">
    <location>
        <begin position="1"/>
        <end position="17"/>
    </location>
</feature>
<gene>
    <name evidence="4" type="ORF">ACFOWS_08555</name>
</gene>
<dbReference type="InterPro" id="IPR006680">
    <property type="entry name" value="Amidohydro-rel"/>
</dbReference>
<dbReference type="RefSeq" id="WP_379763515.1">
    <property type="nucleotide sequence ID" value="NZ_JBHSCL010000004.1"/>
</dbReference>